<name>A0A6A5UZA8_9PLEO</name>
<accession>A0A6A5UZA8</accession>
<evidence type="ECO:0000313" key="3">
    <source>
        <dbReference type="Proteomes" id="UP000800036"/>
    </source>
</evidence>
<organism evidence="2 3">
    <name type="scientific">Bimuria novae-zelandiae CBS 107.79</name>
    <dbReference type="NCBI Taxonomy" id="1447943"/>
    <lineage>
        <taxon>Eukaryota</taxon>
        <taxon>Fungi</taxon>
        <taxon>Dikarya</taxon>
        <taxon>Ascomycota</taxon>
        <taxon>Pezizomycotina</taxon>
        <taxon>Dothideomycetes</taxon>
        <taxon>Pleosporomycetidae</taxon>
        <taxon>Pleosporales</taxon>
        <taxon>Massarineae</taxon>
        <taxon>Didymosphaeriaceae</taxon>
        <taxon>Bimuria</taxon>
    </lineage>
</organism>
<evidence type="ECO:0000256" key="1">
    <source>
        <dbReference type="SAM" id="MobiDB-lite"/>
    </source>
</evidence>
<proteinExistence type="predicted"/>
<reference evidence="2" key="1">
    <citation type="journal article" date="2020" name="Stud. Mycol.">
        <title>101 Dothideomycetes genomes: a test case for predicting lifestyles and emergence of pathogens.</title>
        <authorList>
            <person name="Haridas S."/>
            <person name="Albert R."/>
            <person name="Binder M."/>
            <person name="Bloem J."/>
            <person name="Labutti K."/>
            <person name="Salamov A."/>
            <person name="Andreopoulos B."/>
            <person name="Baker S."/>
            <person name="Barry K."/>
            <person name="Bills G."/>
            <person name="Bluhm B."/>
            <person name="Cannon C."/>
            <person name="Castanera R."/>
            <person name="Culley D."/>
            <person name="Daum C."/>
            <person name="Ezra D."/>
            <person name="Gonzalez J."/>
            <person name="Henrissat B."/>
            <person name="Kuo A."/>
            <person name="Liang C."/>
            <person name="Lipzen A."/>
            <person name="Lutzoni F."/>
            <person name="Magnuson J."/>
            <person name="Mondo S."/>
            <person name="Nolan M."/>
            <person name="Ohm R."/>
            <person name="Pangilinan J."/>
            <person name="Park H.-J."/>
            <person name="Ramirez L."/>
            <person name="Alfaro M."/>
            <person name="Sun H."/>
            <person name="Tritt A."/>
            <person name="Yoshinaga Y."/>
            <person name="Zwiers L.-H."/>
            <person name="Turgeon B."/>
            <person name="Goodwin S."/>
            <person name="Spatafora J."/>
            <person name="Crous P."/>
            <person name="Grigoriev I."/>
        </authorList>
    </citation>
    <scope>NUCLEOTIDE SEQUENCE</scope>
    <source>
        <strain evidence="2">CBS 107.79</strain>
    </source>
</reference>
<keyword evidence="3" id="KW-1185">Reference proteome</keyword>
<protein>
    <submittedName>
        <fullName evidence="2">Uncharacterized protein</fullName>
    </submittedName>
</protein>
<dbReference type="EMBL" id="ML976712">
    <property type="protein sequence ID" value="KAF1969162.1"/>
    <property type="molecule type" value="Genomic_DNA"/>
</dbReference>
<evidence type="ECO:0000313" key="2">
    <source>
        <dbReference type="EMBL" id="KAF1969162.1"/>
    </source>
</evidence>
<feature type="region of interest" description="Disordered" evidence="1">
    <location>
        <begin position="75"/>
        <end position="101"/>
    </location>
</feature>
<gene>
    <name evidence="2" type="ORF">BU23DRAFT_243909</name>
</gene>
<dbReference type="AlphaFoldDB" id="A0A6A5UZA8"/>
<dbReference type="Proteomes" id="UP000800036">
    <property type="component" value="Unassembled WGS sequence"/>
</dbReference>
<sequence>MHETRLPCSLTRTRCRTYSPPAKSHVMPHPRECECPKTIRAEGASRSIYPSARQRFVRRRNLRNARNRVDVWLVGASPSGSRDAGRTSRPSPSHEFSDCSPNFTKAFHQSPKRRFCDVPMVRGAIGGRDSACFVFRRGVDSGKVETRGRMSKGEGAWGSFNL</sequence>